<accession>A0A109BND1</accession>
<name>A0A109BND1_HYPSL</name>
<dbReference type="OrthoDB" id="4653355at2"/>
<dbReference type="PATRIC" id="fig|121290.4.peg.2943"/>
<comment type="caution">
    <text evidence="1">The sequence shown here is derived from an EMBL/GenBank/DDBJ whole genome shotgun (WGS) entry which is preliminary data.</text>
</comment>
<dbReference type="RefSeq" id="WP_068459086.1">
    <property type="nucleotide sequence ID" value="NZ_LMTR01000015.1"/>
</dbReference>
<reference evidence="1 2" key="1">
    <citation type="submission" date="2015-10" db="EMBL/GenBank/DDBJ databases">
        <title>Transcriptomic analysis of a linuron degrading triple-species bacterial consortium.</title>
        <authorList>
            <person name="Albers P."/>
        </authorList>
    </citation>
    <scope>NUCLEOTIDE SEQUENCE [LARGE SCALE GENOMIC DNA]</scope>
    <source>
        <strain evidence="1 2">WDL6</strain>
    </source>
</reference>
<keyword evidence="2" id="KW-1185">Reference proteome</keyword>
<evidence type="ECO:0000313" key="1">
    <source>
        <dbReference type="EMBL" id="KWT72008.1"/>
    </source>
</evidence>
<dbReference type="Gene3D" id="3.40.630.30">
    <property type="match status" value="1"/>
</dbReference>
<dbReference type="InterPro" id="IPR016181">
    <property type="entry name" value="Acyl_CoA_acyltransferase"/>
</dbReference>
<gene>
    <name evidence="1" type="ORF">APY04_0291</name>
</gene>
<proteinExistence type="predicted"/>
<sequence>MITSRYQTASHGPDSGSDIAFQSATRLHIHATDSPDSPILETFYAGYDRAFVLANEKEELSGFRECLALNHGAAYENLARQYGPFREIVAIAQDPESGRCIAGANLIAFPARPHTGAQTLRATINLNYVFVAPEARGQGHLRRMATAVSEIASAWLFNDATAYQPPAHHDTLVFIEQNDPLRISRADAEKDTAHSGIGQFDRIRIWTALGARIIDFPYVQPPLSAQQSADDSLLLSVYGALPPRLDACDFQHHLERFFAISVLKGRDLMQEPVAASQVRLLEAACQDRRPFALLDPSTALDEAEHAYAKNNAAIGSLREFLRPEV</sequence>
<dbReference type="AlphaFoldDB" id="A0A109BND1"/>
<dbReference type="SUPFAM" id="SSF55729">
    <property type="entry name" value="Acyl-CoA N-acyltransferases (Nat)"/>
    <property type="match status" value="1"/>
</dbReference>
<evidence type="ECO:0000313" key="2">
    <source>
        <dbReference type="Proteomes" id="UP000059074"/>
    </source>
</evidence>
<organism evidence="1 2">
    <name type="scientific">Hyphomicrobium sulfonivorans</name>
    <dbReference type="NCBI Taxonomy" id="121290"/>
    <lineage>
        <taxon>Bacteria</taxon>
        <taxon>Pseudomonadati</taxon>
        <taxon>Pseudomonadota</taxon>
        <taxon>Alphaproteobacteria</taxon>
        <taxon>Hyphomicrobiales</taxon>
        <taxon>Hyphomicrobiaceae</taxon>
        <taxon>Hyphomicrobium</taxon>
    </lineage>
</organism>
<protein>
    <submittedName>
        <fullName evidence="1">Uncharacterized protein</fullName>
    </submittedName>
</protein>
<dbReference type="Proteomes" id="UP000059074">
    <property type="component" value="Unassembled WGS sequence"/>
</dbReference>
<dbReference type="STRING" id="121290.APY04_0291"/>
<dbReference type="EMBL" id="LMTR01000015">
    <property type="protein sequence ID" value="KWT72008.1"/>
    <property type="molecule type" value="Genomic_DNA"/>
</dbReference>